<protein>
    <submittedName>
        <fullName evidence="2">Uncharacterized protein</fullName>
    </submittedName>
</protein>
<feature type="region of interest" description="Disordered" evidence="1">
    <location>
        <begin position="56"/>
        <end position="95"/>
    </location>
</feature>
<evidence type="ECO:0000313" key="3">
    <source>
        <dbReference type="Proteomes" id="UP001291623"/>
    </source>
</evidence>
<feature type="compositionally biased region" description="Polar residues" evidence="1">
    <location>
        <begin position="84"/>
        <end position="95"/>
    </location>
</feature>
<evidence type="ECO:0000256" key="1">
    <source>
        <dbReference type="SAM" id="MobiDB-lite"/>
    </source>
</evidence>
<accession>A0AAE1VII9</accession>
<gene>
    <name evidence="2" type="ORF">RND71_009817</name>
</gene>
<proteinExistence type="predicted"/>
<dbReference type="EMBL" id="JAVYJV010000005">
    <property type="protein sequence ID" value="KAK4370342.1"/>
    <property type="molecule type" value="Genomic_DNA"/>
</dbReference>
<feature type="compositionally biased region" description="Polar residues" evidence="1">
    <location>
        <begin position="61"/>
        <end position="73"/>
    </location>
</feature>
<dbReference type="Proteomes" id="UP001291623">
    <property type="component" value="Unassembled WGS sequence"/>
</dbReference>
<comment type="caution">
    <text evidence="2">The sequence shown here is derived from an EMBL/GenBank/DDBJ whole genome shotgun (WGS) entry which is preliminary data.</text>
</comment>
<keyword evidence="3" id="KW-1185">Reference proteome</keyword>
<name>A0AAE1VII9_9SOLA</name>
<evidence type="ECO:0000313" key="2">
    <source>
        <dbReference type="EMBL" id="KAK4370342.1"/>
    </source>
</evidence>
<organism evidence="2 3">
    <name type="scientific">Anisodus tanguticus</name>
    <dbReference type="NCBI Taxonomy" id="243964"/>
    <lineage>
        <taxon>Eukaryota</taxon>
        <taxon>Viridiplantae</taxon>
        <taxon>Streptophyta</taxon>
        <taxon>Embryophyta</taxon>
        <taxon>Tracheophyta</taxon>
        <taxon>Spermatophyta</taxon>
        <taxon>Magnoliopsida</taxon>
        <taxon>eudicotyledons</taxon>
        <taxon>Gunneridae</taxon>
        <taxon>Pentapetalae</taxon>
        <taxon>asterids</taxon>
        <taxon>lamiids</taxon>
        <taxon>Solanales</taxon>
        <taxon>Solanaceae</taxon>
        <taxon>Solanoideae</taxon>
        <taxon>Hyoscyameae</taxon>
        <taxon>Anisodus</taxon>
    </lineage>
</organism>
<dbReference type="AlphaFoldDB" id="A0AAE1VII9"/>
<sequence length="124" mass="14068">MRQQYYLCRVLSTKQRNGCYRYIDFLIHAFIYIERTTSSYGREWLVEVVKVSPSDELDSFETGQPLPSVQSLQDGGEPTKIDSLRQQSNSQNGENSVATALLVPSCSSNKRDSLNCERPVQVDV</sequence>
<reference evidence="2" key="1">
    <citation type="submission" date="2023-12" db="EMBL/GenBank/DDBJ databases">
        <title>Genome assembly of Anisodus tanguticus.</title>
        <authorList>
            <person name="Wang Y.-J."/>
        </authorList>
    </citation>
    <scope>NUCLEOTIDE SEQUENCE</scope>
    <source>
        <strain evidence="2">KB-2021</strain>
        <tissue evidence="2">Leaf</tissue>
    </source>
</reference>